<dbReference type="PROSITE" id="PS50041">
    <property type="entry name" value="C_TYPE_LECTIN_2"/>
    <property type="match status" value="1"/>
</dbReference>
<dbReference type="Pfam" id="PF00059">
    <property type="entry name" value="Lectin_C"/>
    <property type="match status" value="1"/>
</dbReference>
<proteinExistence type="predicted"/>
<evidence type="ECO:0000313" key="6">
    <source>
        <dbReference type="Proteomes" id="UP000314987"/>
    </source>
</evidence>
<dbReference type="SUPFAM" id="SSF56436">
    <property type="entry name" value="C-type lectin-like"/>
    <property type="match status" value="1"/>
</dbReference>
<keyword evidence="6" id="KW-1185">Reference proteome</keyword>
<dbReference type="PRINTS" id="PR00770">
    <property type="entry name" value="EMAJORBASICP"/>
</dbReference>
<evidence type="ECO:0000313" key="5">
    <source>
        <dbReference type="Ensembl" id="ENSVURP00010007504.1"/>
    </source>
</evidence>
<dbReference type="PROSITE" id="PS00615">
    <property type="entry name" value="C_TYPE_LECTIN_1"/>
    <property type="match status" value="1"/>
</dbReference>
<name>A0A4X2K6A3_VOMUR</name>
<accession>A0A4X2K6A3</accession>
<dbReference type="GO" id="GO:0006955">
    <property type="term" value="P:immune response"/>
    <property type="evidence" value="ECO:0007669"/>
    <property type="project" value="InterPro"/>
</dbReference>
<dbReference type="InterPro" id="IPR001304">
    <property type="entry name" value="C-type_lectin-like"/>
</dbReference>
<protein>
    <recommendedName>
        <fullName evidence="4">C-type lectin domain-containing protein</fullName>
    </recommendedName>
</protein>
<dbReference type="PANTHER" id="PTHR45784:SF3">
    <property type="entry name" value="C-TYPE LECTIN DOMAIN FAMILY 4 MEMBER K-LIKE-RELATED"/>
    <property type="match status" value="1"/>
</dbReference>
<feature type="chain" id="PRO_5021423929" description="C-type lectin domain-containing protein" evidence="3">
    <location>
        <begin position="18"/>
        <end position="207"/>
    </location>
</feature>
<feature type="domain" description="C-type lectin" evidence="4">
    <location>
        <begin position="106"/>
        <end position="206"/>
    </location>
</feature>
<reference evidence="5" key="3">
    <citation type="submission" date="2025-09" db="UniProtKB">
        <authorList>
            <consortium name="Ensembl"/>
        </authorList>
    </citation>
    <scope>IDENTIFICATION</scope>
</reference>
<dbReference type="Gene3D" id="3.10.100.10">
    <property type="entry name" value="Mannose-Binding Protein A, subunit A"/>
    <property type="match status" value="1"/>
</dbReference>
<feature type="signal peptide" evidence="3">
    <location>
        <begin position="1"/>
        <end position="17"/>
    </location>
</feature>
<evidence type="ECO:0000256" key="2">
    <source>
        <dbReference type="SAM" id="MobiDB-lite"/>
    </source>
</evidence>
<dbReference type="AlphaFoldDB" id="A0A4X2K6A3"/>
<feature type="region of interest" description="Disordered" evidence="2">
    <location>
        <begin position="33"/>
        <end position="61"/>
    </location>
</feature>
<dbReference type="InterPro" id="IPR016187">
    <property type="entry name" value="CTDL_fold"/>
</dbReference>
<reference evidence="6" key="1">
    <citation type="submission" date="2018-12" db="EMBL/GenBank/DDBJ databases">
        <authorList>
            <person name="Yazar S."/>
        </authorList>
    </citation>
    <scope>NUCLEOTIDE SEQUENCE [LARGE SCALE GENOMIC DNA]</scope>
</reference>
<gene>
    <name evidence="5" type="primary">LOC114041698</name>
</gene>
<evidence type="ECO:0000256" key="3">
    <source>
        <dbReference type="SAM" id="SignalP"/>
    </source>
</evidence>
<dbReference type="OMA" id="WIDRSSW"/>
<dbReference type="PANTHER" id="PTHR45784">
    <property type="entry name" value="C-TYPE LECTIN DOMAIN FAMILY 20 MEMBER A-RELATED"/>
    <property type="match status" value="1"/>
</dbReference>
<dbReference type="Ensembl" id="ENSVURT00010008476.1">
    <property type="protein sequence ID" value="ENSVURP00010007504.1"/>
    <property type="gene ID" value="ENSVURG00010005767.1"/>
</dbReference>
<evidence type="ECO:0000259" key="4">
    <source>
        <dbReference type="PROSITE" id="PS50041"/>
    </source>
</evidence>
<dbReference type="GeneTree" id="ENSGT00440000039859"/>
<keyword evidence="1" id="KW-1015">Disulfide bond</keyword>
<organism evidence="5 6">
    <name type="scientific">Vombatus ursinus</name>
    <name type="common">Common wombat</name>
    <dbReference type="NCBI Taxonomy" id="29139"/>
    <lineage>
        <taxon>Eukaryota</taxon>
        <taxon>Metazoa</taxon>
        <taxon>Chordata</taxon>
        <taxon>Craniata</taxon>
        <taxon>Vertebrata</taxon>
        <taxon>Euteleostomi</taxon>
        <taxon>Mammalia</taxon>
        <taxon>Metatheria</taxon>
        <taxon>Diprotodontia</taxon>
        <taxon>Vombatidae</taxon>
        <taxon>Vombatus</taxon>
    </lineage>
</organism>
<sequence>MKLALILSLVLLGTVSSLHLRNEIIKLEKLEEVDTQTEESNMPERGEALTSADSSSEKKEEATELVSAAEDKNILEPKKEDAVYVLGNPGFQTVRYVLVTQLKTFSERFCQQSYRGNLISIHNSEFNCKLENLIKEINQGRVWIGAHTNSWVRKQKFKWIDRSSWDFSYWATGQPLFGWGCCVAMCTNGSGWRRTSCHWSLPFICSY</sequence>
<dbReference type="STRING" id="29139.ENSVURP00010007504"/>
<keyword evidence="3" id="KW-0732">Signal</keyword>
<dbReference type="Proteomes" id="UP000314987">
    <property type="component" value="Unassembled WGS sequence"/>
</dbReference>
<dbReference type="InterPro" id="IPR018378">
    <property type="entry name" value="C-type_lectin_CS"/>
</dbReference>
<reference evidence="5" key="2">
    <citation type="submission" date="2025-08" db="UniProtKB">
        <authorList>
            <consortium name="Ensembl"/>
        </authorList>
    </citation>
    <scope>IDENTIFICATION</scope>
</reference>
<evidence type="ECO:0000256" key="1">
    <source>
        <dbReference type="ARBA" id="ARBA00023157"/>
    </source>
</evidence>
<dbReference type="InterPro" id="IPR002352">
    <property type="entry name" value="Eosinophil_major_basic"/>
</dbReference>
<dbReference type="SMART" id="SM00034">
    <property type="entry name" value="CLECT"/>
    <property type="match status" value="1"/>
</dbReference>
<dbReference type="InterPro" id="IPR016186">
    <property type="entry name" value="C-type_lectin-like/link_sf"/>
</dbReference>